<dbReference type="EMBL" id="GBXM01040470">
    <property type="protein sequence ID" value="JAH68107.1"/>
    <property type="molecule type" value="Transcribed_RNA"/>
</dbReference>
<sequence>MNVAPTKQLKSGRYSKITFLK</sequence>
<organism evidence="1">
    <name type="scientific">Anguilla anguilla</name>
    <name type="common">European freshwater eel</name>
    <name type="synonym">Muraena anguilla</name>
    <dbReference type="NCBI Taxonomy" id="7936"/>
    <lineage>
        <taxon>Eukaryota</taxon>
        <taxon>Metazoa</taxon>
        <taxon>Chordata</taxon>
        <taxon>Craniata</taxon>
        <taxon>Vertebrata</taxon>
        <taxon>Euteleostomi</taxon>
        <taxon>Actinopterygii</taxon>
        <taxon>Neopterygii</taxon>
        <taxon>Teleostei</taxon>
        <taxon>Anguilliformes</taxon>
        <taxon>Anguillidae</taxon>
        <taxon>Anguilla</taxon>
    </lineage>
</organism>
<reference evidence="1" key="2">
    <citation type="journal article" date="2015" name="Fish Shellfish Immunol.">
        <title>Early steps in the European eel (Anguilla anguilla)-Vibrio vulnificus interaction in the gills: Role of the RtxA13 toxin.</title>
        <authorList>
            <person name="Callol A."/>
            <person name="Pajuelo D."/>
            <person name="Ebbesson L."/>
            <person name="Teles M."/>
            <person name="MacKenzie S."/>
            <person name="Amaro C."/>
        </authorList>
    </citation>
    <scope>NUCLEOTIDE SEQUENCE</scope>
</reference>
<dbReference type="AlphaFoldDB" id="A0A0E9UQK6"/>
<name>A0A0E9UQK6_ANGAN</name>
<protein>
    <submittedName>
        <fullName evidence="1">Uncharacterized protein</fullName>
    </submittedName>
</protein>
<reference evidence="1" key="1">
    <citation type="submission" date="2014-11" db="EMBL/GenBank/DDBJ databases">
        <authorList>
            <person name="Amaro Gonzalez C."/>
        </authorList>
    </citation>
    <scope>NUCLEOTIDE SEQUENCE</scope>
</reference>
<accession>A0A0E9UQK6</accession>
<evidence type="ECO:0000313" key="1">
    <source>
        <dbReference type="EMBL" id="JAH68107.1"/>
    </source>
</evidence>
<proteinExistence type="predicted"/>